<dbReference type="RefSeq" id="WP_209664350.1">
    <property type="nucleotide sequence ID" value="NZ_JAGGMS010000001.1"/>
</dbReference>
<reference evidence="2 3" key="1">
    <citation type="submission" date="2021-03" db="EMBL/GenBank/DDBJ databases">
        <title>Sequencing the genomes of 1000 actinobacteria strains.</title>
        <authorList>
            <person name="Klenk H.-P."/>
        </authorList>
    </citation>
    <scope>NUCLEOTIDE SEQUENCE [LARGE SCALE GENOMIC DNA]</scope>
    <source>
        <strain evidence="2 3">DSM 45510</strain>
    </source>
</reference>
<dbReference type="InterPro" id="IPR017938">
    <property type="entry name" value="Riboflavin_synthase-like_b-brl"/>
</dbReference>
<dbReference type="Proteomes" id="UP000741013">
    <property type="component" value="Unassembled WGS sequence"/>
</dbReference>
<evidence type="ECO:0000259" key="1">
    <source>
        <dbReference type="PROSITE" id="PS51384"/>
    </source>
</evidence>
<feature type="domain" description="FAD-binding FR-type" evidence="1">
    <location>
        <begin position="4"/>
        <end position="133"/>
    </location>
</feature>
<dbReference type="EMBL" id="JAGGMS010000001">
    <property type="protein sequence ID" value="MBP2180857.1"/>
    <property type="molecule type" value="Genomic_DNA"/>
</dbReference>
<dbReference type="Pfam" id="PF08021">
    <property type="entry name" value="FAD_binding_9"/>
    <property type="match status" value="1"/>
</dbReference>
<organism evidence="2 3">
    <name type="scientific">Amycolatopsis magusensis</name>
    <dbReference type="NCBI Taxonomy" id="882444"/>
    <lineage>
        <taxon>Bacteria</taxon>
        <taxon>Bacillati</taxon>
        <taxon>Actinomycetota</taxon>
        <taxon>Actinomycetes</taxon>
        <taxon>Pseudonocardiales</taxon>
        <taxon>Pseudonocardiaceae</taxon>
        <taxon>Amycolatopsis</taxon>
    </lineage>
</organism>
<dbReference type="Gene3D" id="3.40.50.80">
    <property type="entry name" value="Nucleotide-binding domain of ferredoxin-NADP reductase (FNR) module"/>
    <property type="match status" value="1"/>
</dbReference>
<protein>
    <submittedName>
        <fullName evidence="2">NADPH-dependent ferric siderophore reductase</fullName>
    </submittedName>
</protein>
<dbReference type="Gene3D" id="2.40.30.10">
    <property type="entry name" value="Translation factors"/>
    <property type="match status" value="1"/>
</dbReference>
<evidence type="ECO:0000313" key="3">
    <source>
        <dbReference type="Proteomes" id="UP000741013"/>
    </source>
</evidence>
<evidence type="ECO:0000313" key="2">
    <source>
        <dbReference type="EMBL" id="MBP2180857.1"/>
    </source>
</evidence>
<dbReference type="SUPFAM" id="SSF63380">
    <property type="entry name" value="Riboflavin synthase domain-like"/>
    <property type="match status" value="1"/>
</dbReference>
<dbReference type="InterPro" id="IPR007037">
    <property type="entry name" value="SIP_rossman_dom"/>
</dbReference>
<proteinExistence type="predicted"/>
<name>A0ABS4PN86_9PSEU</name>
<dbReference type="InterPro" id="IPR017927">
    <property type="entry name" value="FAD-bd_FR_type"/>
</dbReference>
<dbReference type="InterPro" id="IPR039261">
    <property type="entry name" value="FNR_nucleotide-bd"/>
</dbReference>
<accession>A0ABS4PN86</accession>
<dbReference type="Pfam" id="PF04954">
    <property type="entry name" value="SIP"/>
    <property type="match status" value="1"/>
</dbReference>
<dbReference type="PANTHER" id="PTHR30157">
    <property type="entry name" value="FERRIC REDUCTASE, NADPH-DEPENDENT"/>
    <property type="match status" value="1"/>
</dbReference>
<dbReference type="InterPro" id="IPR013113">
    <property type="entry name" value="SIP_FAD-bd"/>
</dbReference>
<dbReference type="InterPro" id="IPR039374">
    <property type="entry name" value="SIP_fam"/>
</dbReference>
<dbReference type="PROSITE" id="PS51384">
    <property type="entry name" value="FAD_FR"/>
    <property type="match status" value="1"/>
</dbReference>
<dbReference type="PANTHER" id="PTHR30157:SF0">
    <property type="entry name" value="NADPH-DEPENDENT FERRIC-CHELATE REDUCTASE"/>
    <property type="match status" value="1"/>
</dbReference>
<comment type="caution">
    <text evidence="2">The sequence shown here is derived from an EMBL/GenBank/DDBJ whole genome shotgun (WGS) entry which is preliminary data.</text>
</comment>
<keyword evidence="3" id="KW-1185">Reference proteome</keyword>
<gene>
    <name evidence="2" type="ORF">JOM49_002383</name>
</gene>
<sequence>MASPTYHPIHVSAVRRLTPHMARITFEVATTVPDVGPDQYVKLFFPVPGAERPVLPPSLDDGEVLTWYRRYLAMPDAERPPMRTYTVRAIRPSEFDVDFVLHDVGPASSWAERASVGDELIFLTPPHALYTPPDDAEWQLLVGDESTIPAVGAIIESLPEDAVVRAYVEIGDPEDEQTFDTAAKDVEITWIARNGRPHGEAVLEAVRAAELPAGKAYSWLSGEASLVKFARRHLVRERTFDKRAITFTGYWRQGKTEEEVGREALATPPAPDDL</sequence>
<dbReference type="CDD" id="cd06193">
    <property type="entry name" value="siderophore_interacting"/>
    <property type="match status" value="1"/>
</dbReference>